<dbReference type="PANTHER" id="PTHR22957:SF597">
    <property type="entry name" value="RAB-GAP TBC DOMAIN-CONTAINING PROTEIN"/>
    <property type="match status" value="1"/>
</dbReference>
<dbReference type="Proteomes" id="UP000807115">
    <property type="component" value="Chromosome 1"/>
</dbReference>
<feature type="compositionally biased region" description="Low complexity" evidence="1">
    <location>
        <begin position="147"/>
        <end position="164"/>
    </location>
</feature>
<dbReference type="Pfam" id="PF00566">
    <property type="entry name" value="RabGAP-TBC"/>
    <property type="match status" value="1"/>
</dbReference>
<dbReference type="SMART" id="SM00164">
    <property type="entry name" value="TBC"/>
    <property type="match status" value="1"/>
</dbReference>
<evidence type="ECO:0000313" key="3">
    <source>
        <dbReference type="EMBL" id="KAG0546510.1"/>
    </source>
</evidence>
<dbReference type="PANTHER" id="PTHR22957">
    <property type="entry name" value="TBC1 DOMAIN FAMILY MEMBER GTPASE-ACTIVATING PROTEIN"/>
    <property type="match status" value="1"/>
</dbReference>
<dbReference type="AlphaFoldDB" id="A0A921RW06"/>
<dbReference type="Gene3D" id="1.10.472.80">
    <property type="entry name" value="Ypt/Rab-GAP domain of gyp1p, domain 3"/>
    <property type="match status" value="1"/>
</dbReference>
<proteinExistence type="predicted"/>
<feature type="domain" description="Rab-GAP TBC" evidence="2">
    <location>
        <begin position="66"/>
        <end position="335"/>
    </location>
</feature>
<gene>
    <name evidence="3" type="ORF">BDA96_01G000400</name>
</gene>
<reference evidence="3" key="2">
    <citation type="submission" date="2020-10" db="EMBL/GenBank/DDBJ databases">
        <authorList>
            <person name="Cooper E.A."/>
            <person name="Brenton Z.W."/>
            <person name="Flinn B.S."/>
            <person name="Jenkins J."/>
            <person name="Shu S."/>
            <person name="Flowers D."/>
            <person name="Luo F."/>
            <person name="Wang Y."/>
            <person name="Xia P."/>
            <person name="Barry K."/>
            <person name="Daum C."/>
            <person name="Lipzen A."/>
            <person name="Yoshinaga Y."/>
            <person name="Schmutz J."/>
            <person name="Saski C."/>
            <person name="Vermerris W."/>
            <person name="Kresovich S."/>
        </authorList>
    </citation>
    <scope>NUCLEOTIDE SEQUENCE</scope>
</reference>
<dbReference type="FunFam" id="1.10.8.270:FF:000025">
    <property type="entry name" value="TBC1 domain family member 15-like"/>
    <property type="match status" value="1"/>
</dbReference>
<evidence type="ECO:0000259" key="2">
    <source>
        <dbReference type="PROSITE" id="PS50086"/>
    </source>
</evidence>
<evidence type="ECO:0000256" key="1">
    <source>
        <dbReference type="SAM" id="MobiDB-lite"/>
    </source>
</evidence>
<protein>
    <recommendedName>
        <fullName evidence="2">Rab-GAP TBC domain-containing protein</fullName>
    </recommendedName>
</protein>
<dbReference type="EMBL" id="CM027680">
    <property type="protein sequence ID" value="KAG0546510.1"/>
    <property type="molecule type" value="Genomic_DNA"/>
</dbReference>
<feature type="region of interest" description="Disordered" evidence="1">
    <location>
        <begin position="147"/>
        <end position="166"/>
    </location>
</feature>
<dbReference type="InterPro" id="IPR000195">
    <property type="entry name" value="Rab-GAP-TBC_dom"/>
</dbReference>
<reference evidence="3" key="1">
    <citation type="journal article" date="2019" name="BMC Genomics">
        <title>A new reference genome for Sorghum bicolor reveals high levels of sequence similarity between sweet and grain genotypes: implications for the genetics of sugar metabolism.</title>
        <authorList>
            <person name="Cooper E.A."/>
            <person name="Brenton Z.W."/>
            <person name="Flinn B.S."/>
            <person name="Jenkins J."/>
            <person name="Shu S."/>
            <person name="Flowers D."/>
            <person name="Luo F."/>
            <person name="Wang Y."/>
            <person name="Xia P."/>
            <person name="Barry K."/>
            <person name="Daum C."/>
            <person name="Lipzen A."/>
            <person name="Yoshinaga Y."/>
            <person name="Schmutz J."/>
            <person name="Saski C."/>
            <person name="Vermerris W."/>
            <person name="Kresovich S."/>
        </authorList>
    </citation>
    <scope>NUCLEOTIDE SEQUENCE</scope>
</reference>
<comment type="caution">
    <text evidence="3">The sequence shown here is derived from an EMBL/GenBank/DDBJ whole genome shotgun (WGS) entry which is preliminary data.</text>
</comment>
<dbReference type="Gene3D" id="1.10.8.270">
    <property type="entry name" value="putative rabgap domain of human tbc1 domain family member 14 like domains"/>
    <property type="match status" value="1"/>
</dbReference>
<dbReference type="SUPFAM" id="SSF47923">
    <property type="entry name" value="Ypt/Rab-GAP domain of gyp1p"/>
    <property type="match status" value="2"/>
</dbReference>
<name>A0A921RW06_SORBI</name>
<evidence type="ECO:0000313" key="4">
    <source>
        <dbReference type="Proteomes" id="UP000807115"/>
    </source>
</evidence>
<organism evidence="3 4">
    <name type="scientific">Sorghum bicolor</name>
    <name type="common">Sorghum</name>
    <name type="synonym">Sorghum vulgare</name>
    <dbReference type="NCBI Taxonomy" id="4558"/>
    <lineage>
        <taxon>Eukaryota</taxon>
        <taxon>Viridiplantae</taxon>
        <taxon>Streptophyta</taxon>
        <taxon>Embryophyta</taxon>
        <taxon>Tracheophyta</taxon>
        <taxon>Spermatophyta</taxon>
        <taxon>Magnoliopsida</taxon>
        <taxon>Liliopsida</taxon>
        <taxon>Poales</taxon>
        <taxon>Poaceae</taxon>
        <taxon>PACMAD clade</taxon>
        <taxon>Panicoideae</taxon>
        <taxon>Andropogonodae</taxon>
        <taxon>Andropogoneae</taxon>
        <taxon>Sorghinae</taxon>
        <taxon>Sorghum</taxon>
    </lineage>
</organism>
<dbReference type="InterPro" id="IPR035969">
    <property type="entry name" value="Rab-GAP_TBC_sf"/>
</dbReference>
<sequence>MKKWGNSGQAADSFYQVRPDCSQNVPNTKFKIKAGKTLSVRKWHAAFTRDGCLDIASVLSRIQRGGVHPAIRGEVWEFLLGCFDPGSTFDERDQIRERRRMQYARWKEECKEMDSHVGSGKIITAPVITEDGFPIKDPLVLLEATSDTQGTSTTTTTNGSSGNGIDVDNNSMNRVLDKQIIGWKLTLHQIGLDVLRTDRTMVFYENKDNLSKLWDILAVYAWIDKEVGYCQGMSDLCSPMIVLLNDEADAFWCFERLMRRLRGNFRCTQQSVGVENQLQHLASIIQVLDPKLHGHLETLGGGDYLFAFRMFMVLFRRELSFGDSLYLWEMMWALEYDPDICSTYEETGAAVHKIEGFKPKVKSIRQFGKYERENMKNRANGGDGPVPISVFLVASVLKENSPKLLQEARGIDDIIRILNDVNGNLDAKRACVVALKLHRKYHKKLQEKKS</sequence>
<accession>A0A921RW06</accession>
<dbReference type="PROSITE" id="PS50086">
    <property type="entry name" value="TBC_RABGAP"/>
    <property type="match status" value="1"/>
</dbReference>